<accession>A0A6L5WIL5</accession>
<comment type="caution">
    <text evidence="6">Lacks conserved residue(s) required for the propagation of feature annotation.</text>
</comment>
<evidence type="ECO:0000259" key="7">
    <source>
        <dbReference type="SMART" id="SM00278"/>
    </source>
</evidence>
<feature type="region of interest" description="Domain I" evidence="6">
    <location>
        <begin position="1"/>
        <end position="64"/>
    </location>
</feature>
<reference evidence="8 9" key="2">
    <citation type="submission" date="2020-03" db="EMBL/GenBank/DDBJ databases">
        <title>Campylobacter portucalensis sp. nov., a new species of Campylobacter isolated from the reproductive tract of bulls.</title>
        <authorList>
            <person name="Silva M.F."/>
            <person name="Pereira G."/>
            <person name="Carneiro C."/>
            <person name="Hemphill A."/>
            <person name="Mateus L."/>
            <person name="Lopes-Da-Costa L."/>
            <person name="Silva E."/>
        </authorList>
    </citation>
    <scope>NUCLEOTIDE SEQUENCE [LARGE SCALE GENOMIC DNA]</scope>
    <source>
        <strain evidence="8 9">FMV-PI01</strain>
    </source>
</reference>
<dbReference type="Gene3D" id="2.40.50.140">
    <property type="entry name" value="Nucleic acid-binding proteins"/>
    <property type="match status" value="1"/>
</dbReference>
<dbReference type="InterPro" id="IPR011114">
    <property type="entry name" value="RuvA_C"/>
</dbReference>
<dbReference type="GO" id="GO:0006310">
    <property type="term" value="P:DNA recombination"/>
    <property type="evidence" value="ECO:0007669"/>
    <property type="project" value="UniProtKB-UniRule"/>
</dbReference>
<dbReference type="InterPro" id="IPR013849">
    <property type="entry name" value="DNA_helicase_Holl-junc_RuvA_I"/>
</dbReference>
<evidence type="ECO:0000256" key="2">
    <source>
        <dbReference type="ARBA" id="ARBA00022763"/>
    </source>
</evidence>
<evidence type="ECO:0000313" key="8">
    <source>
        <dbReference type="EMBL" id="MSN96796.1"/>
    </source>
</evidence>
<dbReference type="InterPro" id="IPR010994">
    <property type="entry name" value="RuvA_2-like"/>
</dbReference>
<dbReference type="GO" id="GO:0000400">
    <property type="term" value="F:four-way junction DNA binding"/>
    <property type="evidence" value="ECO:0007669"/>
    <property type="project" value="UniProtKB-UniRule"/>
</dbReference>
<dbReference type="GO" id="GO:0048476">
    <property type="term" value="C:Holliday junction resolvase complex"/>
    <property type="evidence" value="ECO:0007669"/>
    <property type="project" value="UniProtKB-UniRule"/>
</dbReference>
<dbReference type="GO" id="GO:0005524">
    <property type="term" value="F:ATP binding"/>
    <property type="evidence" value="ECO:0007669"/>
    <property type="project" value="InterPro"/>
</dbReference>
<dbReference type="CDD" id="cd14332">
    <property type="entry name" value="UBA_RuvA_C"/>
    <property type="match status" value="1"/>
</dbReference>
<keyword evidence="5 6" id="KW-0234">DNA repair</keyword>
<keyword evidence="1 6" id="KW-0963">Cytoplasm</keyword>
<dbReference type="RefSeq" id="WP_154571063.1">
    <property type="nucleotide sequence ID" value="NZ_VWSJ01000025.1"/>
</dbReference>
<dbReference type="Gene3D" id="1.10.150.20">
    <property type="entry name" value="5' to 3' exonuclease, C-terminal subdomain"/>
    <property type="match status" value="1"/>
</dbReference>
<dbReference type="EMBL" id="VWSJ01000025">
    <property type="protein sequence ID" value="MSN96796.1"/>
    <property type="molecule type" value="Genomic_DNA"/>
</dbReference>
<sequence length="184" mass="19938">MIVEIEGILTKLMPNLAVIKTNGGVSYGVIISLNCNSKLKLGQNISLIITQILRDDANLLYGFMDKLEQDMFETLLKVSGVGANTAMMVCSTLSSQDFTLAIINGDISVLTSVPGIGAKTARKIVAELSDAKILNSQNIESYKSETILALESLGFKKDKIQKVLLDCKSKNTQDLIKEALKKLA</sequence>
<protein>
    <recommendedName>
        <fullName evidence="6">Holliday junction branch migration complex subunit RuvA</fullName>
    </recommendedName>
</protein>
<dbReference type="SMART" id="SM00278">
    <property type="entry name" value="HhH1"/>
    <property type="match status" value="2"/>
</dbReference>
<dbReference type="GO" id="GO:0006281">
    <property type="term" value="P:DNA repair"/>
    <property type="evidence" value="ECO:0007669"/>
    <property type="project" value="UniProtKB-UniRule"/>
</dbReference>
<keyword evidence="9" id="KW-1185">Reference proteome</keyword>
<dbReference type="GO" id="GO:0005737">
    <property type="term" value="C:cytoplasm"/>
    <property type="evidence" value="ECO:0007669"/>
    <property type="project" value="UniProtKB-SubCell"/>
</dbReference>
<comment type="similarity">
    <text evidence="6">Belongs to the RuvA family.</text>
</comment>
<dbReference type="AlphaFoldDB" id="A0A6L5WIL5"/>
<feature type="region of interest" description="Domain III" evidence="6">
    <location>
        <begin position="137"/>
        <end position="184"/>
    </location>
</feature>
<dbReference type="Pfam" id="PF14520">
    <property type="entry name" value="HHH_5"/>
    <property type="match status" value="1"/>
</dbReference>
<dbReference type="SUPFAM" id="SSF46929">
    <property type="entry name" value="DNA helicase RuvA subunit, C-terminal domain"/>
    <property type="match status" value="1"/>
</dbReference>
<proteinExistence type="inferred from homology"/>
<dbReference type="InterPro" id="IPR000085">
    <property type="entry name" value="RuvA"/>
</dbReference>
<evidence type="ECO:0000256" key="3">
    <source>
        <dbReference type="ARBA" id="ARBA00023125"/>
    </source>
</evidence>
<dbReference type="NCBIfam" id="TIGR00084">
    <property type="entry name" value="ruvA"/>
    <property type="match status" value="1"/>
</dbReference>
<keyword evidence="2 6" id="KW-0227">DNA damage</keyword>
<keyword evidence="8" id="KW-0378">Hydrolase</keyword>
<dbReference type="GO" id="GO:0009379">
    <property type="term" value="C:Holliday junction helicase complex"/>
    <property type="evidence" value="ECO:0007669"/>
    <property type="project" value="InterPro"/>
</dbReference>
<feature type="domain" description="Helix-hairpin-helix DNA-binding motif class 1" evidence="7">
    <location>
        <begin position="108"/>
        <end position="127"/>
    </location>
</feature>
<dbReference type="HAMAP" id="MF_00031">
    <property type="entry name" value="DNA_HJ_migration_RuvA"/>
    <property type="match status" value="1"/>
</dbReference>
<dbReference type="GO" id="GO:0009378">
    <property type="term" value="F:four-way junction helicase activity"/>
    <property type="evidence" value="ECO:0007669"/>
    <property type="project" value="InterPro"/>
</dbReference>
<comment type="subunit">
    <text evidence="6">Homotetramer. Forms an RuvA(8)-RuvB(12)-Holliday junction (HJ) complex. HJ DNA is sandwiched between 2 RuvA tetramers; dsDNA enters through RuvA and exits via RuvB. An RuvB hexamer assembles on each DNA strand where it exits the tetramer. Each RuvB hexamer is contacted by two RuvA subunits (via domain III) on 2 adjacent RuvB subunits; this complex drives branch migration. In the full resolvosome a probable DNA-RuvA(4)-RuvB(12)-RuvC(2) complex forms which resolves the HJ.</text>
</comment>
<evidence type="ECO:0000256" key="6">
    <source>
        <dbReference type="HAMAP-Rule" id="MF_00031"/>
    </source>
</evidence>
<dbReference type="Pfam" id="PF07499">
    <property type="entry name" value="RuvA_C"/>
    <property type="match status" value="1"/>
</dbReference>
<keyword evidence="3 6" id="KW-0238">DNA-binding</keyword>
<keyword evidence="4 6" id="KW-0233">DNA recombination</keyword>
<dbReference type="SUPFAM" id="SSF47781">
    <property type="entry name" value="RuvA domain 2-like"/>
    <property type="match status" value="1"/>
</dbReference>
<name>A0A6L5WIL5_9BACT</name>
<dbReference type="InterPro" id="IPR003583">
    <property type="entry name" value="Hlx-hairpin-Hlx_DNA-bd_motif"/>
</dbReference>
<comment type="domain">
    <text evidence="6">Has three domains with a flexible linker between the domains II and III and assumes an 'L' shape. Domain III is highly mobile and contacts RuvB.</text>
</comment>
<reference evidence="8 9" key="1">
    <citation type="submission" date="2019-09" db="EMBL/GenBank/DDBJ databases">
        <authorList>
            <person name="Silva M."/>
            <person name="Pereira G."/>
            <person name="Lopes-Da-Costa L."/>
            <person name="Silva E."/>
        </authorList>
    </citation>
    <scope>NUCLEOTIDE SEQUENCE [LARGE SCALE GENOMIC DNA]</scope>
    <source>
        <strain evidence="8 9">FMV-PI01</strain>
    </source>
</reference>
<comment type="function">
    <text evidence="6">The RuvA-RuvB-RuvC complex processes Holliday junction (HJ) DNA during genetic recombination and DNA repair, while the RuvA-RuvB complex plays an important role in the rescue of blocked DNA replication forks via replication fork reversal (RFR). RuvA specifically binds to HJ cruciform DNA, conferring on it an open structure. The RuvB hexamer acts as an ATP-dependent pump, pulling dsDNA into and through the RuvAB complex. HJ branch migration allows RuvC to scan DNA until it finds its consensus sequence, where it cleaves and resolves the cruciform DNA.</text>
</comment>
<feature type="domain" description="Helix-hairpin-helix DNA-binding motif class 1" evidence="7">
    <location>
        <begin position="73"/>
        <end position="92"/>
    </location>
</feature>
<dbReference type="GO" id="GO:0016787">
    <property type="term" value="F:hydrolase activity"/>
    <property type="evidence" value="ECO:0007669"/>
    <property type="project" value="UniProtKB-KW"/>
</dbReference>
<evidence type="ECO:0000256" key="1">
    <source>
        <dbReference type="ARBA" id="ARBA00022490"/>
    </source>
</evidence>
<dbReference type="SUPFAM" id="SSF50249">
    <property type="entry name" value="Nucleic acid-binding proteins"/>
    <property type="match status" value="1"/>
</dbReference>
<dbReference type="Proteomes" id="UP000476338">
    <property type="component" value="Unassembled WGS sequence"/>
</dbReference>
<organism evidence="8 9">
    <name type="scientific">Campylobacter portucalensis</name>
    <dbReference type="NCBI Taxonomy" id="2608384"/>
    <lineage>
        <taxon>Bacteria</taxon>
        <taxon>Pseudomonadati</taxon>
        <taxon>Campylobacterota</taxon>
        <taxon>Epsilonproteobacteria</taxon>
        <taxon>Campylobacterales</taxon>
        <taxon>Campylobacteraceae</taxon>
        <taxon>Campylobacter</taxon>
    </lineage>
</organism>
<dbReference type="Pfam" id="PF01330">
    <property type="entry name" value="RuvA_N"/>
    <property type="match status" value="1"/>
</dbReference>
<gene>
    <name evidence="6 8" type="primary">ruvA</name>
    <name evidence="8" type="ORF">F1B92_06410</name>
</gene>
<evidence type="ECO:0000313" key="9">
    <source>
        <dbReference type="Proteomes" id="UP000476338"/>
    </source>
</evidence>
<comment type="subcellular location">
    <subcellularLocation>
        <location evidence="6">Cytoplasm</location>
    </subcellularLocation>
</comment>
<comment type="caution">
    <text evidence="8">The sequence shown here is derived from an EMBL/GenBank/DDBJ whole genome shotgun (WGS) entry which is preliminary data.</text>
</comment>
<dbReference type="InterPro" id="IPR012340">
    <property type="entry name" value="NA-bd_OB-fold"/>
</dbReference>
<evidence type="ECO:0000256" key="4">
    <source>
        <dbReference type="ARBA" id="ARBA00023172"/>
    </source>
</evidence>
<evidence type="ECO:0000256" key="5">
    <source>
        <dbReference type="ARBA" id="ARBA00023204"/>
    </source>
</evidence>
<dbReference type="InterPro" id="IPR036267">
    <property type="entry name" value="RuvA_C_sf"/>
</dbReference>